<reference evidence="3" key="1">
    <citation type="submission" date="2021-02" db="EMBL/GenBank/DDBJ databases">
        <authorList>
            <person name="Nowell W R."/>
        </authorList>
    </citation>
    <scope>NUCLEOTIDE SEQUENCE</scope>
</reference>
<dbReference type="PROSITE" id="PS50077">
    <property type="entry name" value="HEAT_REPEAT"/>
    <property type="match status" value="1"/>
</dbReference>
<gene>
    <name evidence="3" type="ORF">OVN521_LOCUS26010</name>
</gene>
<dbReference type="AlphaFoldDB" id="A0A820AJB7"/>
<sequence length="1025" mass="115598">MAALINATRDKEYNVRWKAWEALGKLSEKAATNEVMAALINATRDEDSDVRSKACGALGTLGEKAATNEVMAALINATRDKEYNVRWKAWEALGKLGEKAATSEVIAGLVNELSGRIDYGHDYGHDMSLVFCEVSNMVKVGKKTTIRNSSDKNKENAVMFLLVRDIVSHTHHIVPRSTAITSKKIEKLEAGDEVSFGIRNKRSRCVILMIGWCFKTKNSKAHEKKPIEDDSDVDSTNNGEAHESTEADSEEEVSSDQENEVLRINEEQSSNVIHSLNSSSSSSSSQSTIPKETESDKFAQKRKVSLEDDCSESATKCARNSYKGVSGSVHDALQRKVDSLDAQLLEYQTSWMPRPTDKATIDYLIDIGRVLSGEAERTNDDKSDLLTNIMDALDLTEQQLEKCIGKNIRITARRIMKAKYPSPVIGFKFADVDKDHISAARDYARLMHPREEKFCTDGDLNHAMGNVFAVNTHKTILKHDGQALHQREANTIDISRAIGDDIIDVSTISINESIDYPIDDKPNSNTSTFLNDAILKIEQIKCNTSPTVTEKDIACALILLKKRHRLSARCMDDIISLLRTLSVKNVPSSWYKLKKILTGTISSPAPSFICPECEGISKSNVTCSQCSNRFNVMSKPNSFLSFSIKNQIERILRYNRDVFSNNVSLAASMKDICDGAVYQKLQAETQDPFITLTLNADGIQPHPSSVQTIWPILLVIDEIPLKRRFDIENIILAGVWPGPKKPTRIEMSLFLRPLIDELLNLERGEHFDFHDQDNNAVTARVFLIGACCDKPAQVLLQFLSEPTAAFGCGRCEVKGFMVKTAKDGNVRSFATTRADLMEIERRSNMRELSYFDVGNGFMADSLHNVYIGAFKRMLSLWLDHQYRFEDWSISTHLHRLQSIFRALRLPSTTCRFPRSLISYSKFKANEMRVLLLFGHVIFKNVLKKKYYDHLIKLVVMMHLCESRKVHHSYINIINRLGRSFVIDFPTLYSKRHCVQVVHSIIHISDTVRDFGPLQSFSTFQFENEL</sequence>
<feature type="repeat" description="HEAT" evidence="1">
    <location>
        <begin position="35"/>
        <end position="72"/>
    </location>
</feature>
<feature type="compositionally biased region" description="Acidic residues" evidence="2">
    <location>
        <begin position="246"/>
        <end position="259"/>
    </location>
</feature>
<dbReference type="Gene3D" id="1.25.10.10">
    <property type="entry name" value="Leucine-rich Repeat Variant"/>
    <property type="match status" value="1"/>
</dbReference>
<dbReference type="PANTHER" id="PTHR46579">
    <property type="entry name" value="F5/8 TYPE C DOMAIN-CONTAINING PROTEIN-RELATED"/>
    <property type="match status" value="1"/>
</dbReference>
<feature type="non-terminal residue" evidence="3">
    <location>
        <position position="1025"/>
    </location>
</feature>
<dbReference type="InterPro" id="IPR016024">
    <property type="entry name" value="ARM-type_fold"/>
</dbReference>
<evidence type="ECO:0000313" key="3">
    <source>
        <dbReference type="EMBL" id="CAF4194112.1"/>
    </source>
</evidence>
<accession>A0A820AJB7</accession>
<dbReference type="EMBL" id="CAJOBG010006673">
    <property type="protein sequence ID" value="CAF4194112.1"/>
    <property type="molecule type" value="Genomic_DNA"/>
</dbReference>
<organism evidence="3 4">
    <name type="scientific">Rotaria magnacalcarata</name>
    <dbReference type="NCBI Taxonomy" id="392030"/>
    <lineage>
        <taxon>Eukaryota</taxon>
        <taxon>Metazoa</taxon>
        <taxon>Spiralia</taxon>
        <taxon>Gnathifera</taxon>
        <taxon>Rotifera</taxon>
        <taxon>Eurotatoria</taxon>
        <taxon>Bdelloidea</taxon>
        <taxon>Philodinida</taxon>
        <taxon>Philodinidae</taxon>
        <taxon>Rotaria</taxon>
    </lineage>
</organism>
<evidence type="ECO:0000313" key="4">
    <source>
        <dbReference type="Proteomes" id="UP000663866"/>
    </source>
</evidence>
<dbReference type="InterPro" id="IPR021133">
    <property type="entry name" value="HEAT_type_2"/>
</dbReference>
<dbReference type="InterPro" id="IPR004242">
    <property type="entry name" value="Transposase_21"/>
</dbReference>
<dbReference type="Pfam" id="PF02992">
    <property type="entry name" value="Transposase_21"/>
    <property type="match status" value="1"/>
</dbReference>
<feature type="non-terminal residue" evidence="3">
    <location>
        <position position="1"/>
    </location>
</feature>
<dbReference type="Pfam" id="PF13646">
    <property type="entry name" value="HEAT_2"/>
    <property type="match status" value="1"/>
</dbReference>
<feature type="region of interest" description="Disordered" evidence="2">
    <location>
        <begin position="221"/>
        <end position="300"/>
    </location>
</feature>
<comment type="caution">
    <text evidence="3">The sequence shown here is derived from an EMBL/GenBank/DDBJ whole genome shotgun (WGS) entry which is preliminary data.</text>
</comment>
<keyword evidence="4" id="KW-1185">Reference proteome</keyword>
<name>A0A820AJB7_9BILA</name>
<dbReference type="InterPro" id="IPR011989">
    <property type="entry name" value="ARM-like"/>
</dbReference>
<evidence type="ECO:0000256" key="1">
    <source>
        <dbReference type="PROSITE-ProRule" id="PRU00103"/>
    </source>
</evidence>
<dbReference type="Proteomes" id="UP000663866">
    <property type="component" value="Unassembled WGS sequence"/>
</dbReference>
<dbReference type="PANTHER" id="PTHR46579:SF1">
    <property type="entry name" value="F5_8 TYPE C DOMAIN-CONTAINING PROTEIN"/>
    <property type="match status" value="1"/>
</dbReference>
<proteinExistence type="predicted"/>
<protein>
    <submittedName>
        <fullName evidence="3">Uncharacterized protein</fullName>
    </submittedName>
</protein>
<feature type="compositionally biased region" description="Low complexity" evidence="2">
    <location>
        <begin position="269"/>
        <end position="287"/>
    </location>
</feature>
<evidence type="ECO:0000256" key="2">
    <source>
        <dbReference type="SAM" id="MobiDB-lite"/>
    </source>
</evidence>
<dbReference type="SUPFAM" id="SSF48371">
    <property type="entry name" value="ARM repeat"/>
    <property type="match status" value="1"/>
</dbReference>